<name>A0A5C1I988_9SPHI</name>
<dbReference type="Proteomes" id="UP000251402">
    <property type="component" value="Chromosome"/>
</dbReference>
<dbReference type="Pfam" id="PF00072">
    <property type="entry name" value="Response_reg"/>
    <property type="match status" value="1"/>
</dbReference>
<dbReference type="GO" id="GO:0000160">
    <property type="term" value="P:phosphorelay signal transduction system"/>
    <property type="evidence" value="ECO:0007669"/>
    <property type="project" value="InterPro"/>
</dbReference>
<dbReference type="OrthoDB" id="9767722at2"/>
<dbReference type="PANTHER" id="PTHR32071:SF117">
    <property type="entry name" value="PTS-DEPENDENT DIHYDROXYACETONE KINASE OPERON REGULATORY PROTEIN-RELATED"/>
    <property type="match status" value="1"/>
</dbReference>
<evidence type="ECO:0000256" key="2">
    <source>
        <dbReference type="ARBA" id="ARBA00022840"/>
    </source>
</evidence>
<evidence type="ECO:0000256" key="3">
    <source>
        <dbReference type="ARBA" id="ARBA00023015"/>
    </source>
</evidence>
<dbReference type="SUPFAM" id="SSF52172">
    <property type="entry name" value="CheY-like"/>
    <property type="match status" value="1"/>
</dbReference>
<protein>
    <submittedName>
        <fullName evidence="9">Response regulator</fullName>
    </submittedName>
</protein>
<feature type="modified residue" description="4-aspartylphosphate" evidence="6">
    <location>
        <position position="54"/>
    </location>
</feature>
<dbReference type="RefSeq" id="WP_112573188.1">
    <property type="nucleotide sequence ID" value="NZ_CP043450.1"/>
</dbReference>
<dbReference type="Pfam" id="PF00158">
    <property type="entry name" value="Sigma54_activat"/>
    <property type="match status" value="1"/>
</dbReference>
<dbReference type="AlphaFoldDB" id="A0A5C1I988"/>
<dbReference type="FunFam" id="3.40.50.300:FF:000006">
    <property type="entry name" value="DNA-binding transcriptional regulator NtrC"/>
    <property type="match status" value="1"/>
</dbReference>
<dbReference type="PROSITE" id="PS50045">
    <property type="entry name" value="SIGMA54_INTERACT_4"/>
    <property type="match status" value="1"/>
</dbReference>
<dbReference type="Gene3D" id="1.10.10.60">
    <property type="entry name" value="Homeodomain-like"/>
    <property type="match status" value="1"/>
</dbReference>
<dbReference type="PANTHER" id="PTHR32071">
    <property type="entry name" value="TRANSCRIPTIONAL REGULATORY PROTEIN"/>
    <property type="match status" value="1"/>
</dbReference>
<keyword evidence="10" id="KW-1185">Reference proteome</keyword>
<dbReference type="InterPro" id="IPR002078">
    <property type="entry name" value="Sigma_54_int"/>
</dbReference>
<dbReference type="Gene3D" id="1.10.8.60">
    <property type="match status" value="1"/>
</dbReference>
<dbReference type="KEGG" id="mrub:DEO27_030985"/>
<proteinExistence type="predicted"/>
<sequence length="651" mass="72891">MKEKILIVEDEFVVANDLRIMLIKAGYEVCGIAISVREALKLIEETLPGWVLLDIFLLDGSKGIEVAEYLNKKNIGFIYVSANTNQSVLEAAKATRPAGFLVKPFREKDLLIMLDIAKDKHQNYMRFEMQRELIVQKQFQSILETPGETCHKISKVPWVFQTIVPFDYMKIAIFGRGHSPVEEYNFIRTGLDEYQILTSGELYHQVFPSENPSRHRPKFPISIQSGFLNNYAYKLSLMDDVWEKQISVHLGLAAKLSFVTYSGVGDTLLLTFYSKNADEYSGAHVTGLEKIEKQLIRLVDFVQQKKVPAASPQLEDRQITLVPGTANKSAETFNGIIGNSPVLLKMLDEINLVAPSNISVLILGESGTGKEKVAKSIHSLSPRNSKPIITINCAAIPGNLIESELFGHEKGAFTGATERRLGKFEMANGGTVFLDEIGELTIESQVKLLRVLQEQEFERIGSWKTIKVNVRIVAATNRNLEKEVAEGRFRLDLYYRLNVFPIYLAPLRERKSDIPLLCQHFVECKSEKMNKRVTGLTDKVLKQLAAYDWPGNIRELEHLIERNVLLTNGTVIDQVTLPLPLGQTLSINGVDKNSTAMKTLDNMEADYIIDVIDQCQGKISGPGGAAEILGLPSSTLNSKMKKLGITKSFKK</sequence>
<keyword evidence="5" id="KW-0804">Transcription</keyword>
<dbReference type="CDD" id="cd00009">
    <property type="entry name" value="AAA"/>
    <property type="match status" value="1"/>
</dbReference>
<dbReference type="InterPro" id="IPR011006">
    <property type="entry name" value="CheY-like_superfamily"/>
</dbReference>
<gene>
    <name evidence="9" type="ORF">DEO27_030985</name>
</gene>
<keyword evidence="1" id="KW-0547">Nucleotide-binding</keyword>
<dbReference type="InterPro" id="IPR001789">
    <property type="entry name" value="Sig_transdc_resp-reg_receiver"/>
</dbReference>
<reference evidence="9" key="1">
    <citation type="submission" date="2019-08" db="EMBL/GenBank/DDBJ databases">
        <title>Comparative genome analysis confer to the adaptation heavy metal polluted environment.</title>
        <authorList>
            <person name="Li Y."/>
        </authorList>
    </citation>
    <scope>NUCLEOTIDE SEQUENCE [LARGE SCALE GENOMIC DNA]</scope>
    <source>
        <strain evidence="9">P1</strain>
    </source>
</reference>
<dbReference type="InterPro" id="IPR027417">
    <property type="entry name" value="P-loop_NTPase"/>
</dbReference>
<organism evidence="9 10">
    <name type="scientific">Mucilaginibacter rubeus</name>
    <dbReference type="NCBI Taxonomy" id="2027860"/>
    <lineage>
        <taxon>Bacteria</taxon>
        <taxon>Pseudomonadati</taxon>
        <taxon>Bacteroidota</taxon>
        <taxon>Sphingobacteriia</taxon>
        <taxon>Sphingobacteriales</taxon>
        <taxon>Sphingobacteriaceae</taxon>
        <taxon>Mucilaginibacter</taxon>
    </lineage>
</organism>
<dbReference type="SUPFAM" id="SSF46689">
    <property type="entry name" value="Homeodomain-like"/>
    <property type="match status" value="1"/>
</dbReference>
<dbReference type="SMART" id="SM00382">
    <property type="entry name" value="AAA"/>
    <property type="match status" value="1"/>
</dbReference>
<dbReference type="GO" id="GO:0005524">
    <property type="term" value="F:ATP binding"/>
    <property type="evidence" value="ECO:0007669"/>
    <property type="project" value="UniProtKB-KW"/>
</dbReference>
<evidence type="ECO:0000313" key="9">
    <source>
        <dbReference type="EMBL" id="QEM14256.1"/>
    </source>
</evidence>
<evidence type="ECO:0000259" key="8">
    <source>
        <dbReference type="PROSITE" id="PS50110"/>
    </source>
</evidence>
<dbReference type="PROSITE" id="PS00675">
    <property type="entry name" value="SIGMA54_INTERACT_1"/>
    <property type="match status" value="1"/>
</dbReference>
<keyword evidence="4" id="KW-0238">DNA-binding</keyword>
<dbReference type="InterPro" id="IPR058031">
    <property type="entry name" value="AAA_lid_NorR"/>
</dbReference>
<keyword evidence="2" id="KW-0067">ATP-binding</keyword>
<accession>A0A5C1I988</accession>
<dbReference type="PROSITE" id="PS00676">
    <property type="entry name" value="SIGMA54_INTERACT_2"/>
    <property type="match status" value="1"/>
</dbReference>
<dbReference type="GO" id="GO:0006355">
    <property type="term" value="P:regulation of DNA-templated transcription"/>
    <property type="evidence" value="ECO:0007669"/>
    <property type="project" value="InterPro"/>
</dbReference>
<evidence type="ECO:0000313" key="10">
    <source>
        <dbReference type="Proteomes" id="UP000251402"/>
    </source>
</evidence>
<evidence type="ECO:0000256" key="6">
    <source>
        <dbReference type="PROSITE-ProRule" id="PRU00169"/>
    </source>
</evidence>
<evidence type="ECO:0000256" key="1">
    <source>
        <dbReference type="ARBA" id="ARBA00022741"/>
    </source>
</evidence>
<dbReference type="SMART" id="SM00448">
    <property type="entry name" value="REC"/>
    <property type="match status" value="1"/>
</dbReference>
<dbReference type="SUPFAM" id="SSF52540">
    <property type="entry name" value="P-loop containing nucleoside triphosphate hydrolases"/>
    <property type="match status" value="1"/>
</dbReference>
<dbReference type="GO" id="GO:0003677">
    <property type="term" value="F:DNA binding"/>
    <property type="evidence" value="ECO:0007669"/>
    <property type="project" value="UniProtKB-KW"/>
</dbReference>
<dbReference type="PROSITE" id="PS50110">
    <property type="entry name" value="RESPONSE_REGULATORY"/>
    <property type="match status" value="1"/>
</dbReference>
<evidence type="ECO:0000259" key="7">
    <source>
        <dbReference type="PROSITE" id="PS50045"/>
    </source>
</evidence>
<dbReference type="InterPro" id="IPR025944">
    <property type="entry name" value="Sigma_54_int_dom_CS"/>
</dbReference>
<dbReference type="InterPro" id="IPR025943">
    <property type="entry name" value="Sigma_54_int_dom_ATP-bd_2"/>
</dbReference>
<dbReference type="Gene3D" id="3.40.50.300">
    <property type="entry name" value="P-loop containing nucleotide triphosphate hydrolases"/>
    <property type="match status" value="1"/>
</dbReference>
<feature type="domain" description="Sigma-54 factor interaction" evidence="7">
    <location>
        <begin position="336"/>
        <end position="565"/>
    </location>
</feature>
<dbReference type="InterPro" id="IPR009057">
    <property type="entry name" value="Homeodomain-like_sf"/>
</dbReference>
<dbReference type="InterPro" id="IPR025662">
    <property type="entry name" value="Sigma_54_int_dom_ATP-bd_1"/>
</dbReference>
<dbReference type="EMBL" id="CP043450">
    <property type="protein sequence ID" value="QEM14256.1"/>
    <property type="molecule type" value="Genomic_DNA"/>
</dbReference>
<evidence type="ECO:0000256" key="4">
    <source>
        <dbReference type="ARBA" id="ARBA00023125"/>
    </source>
</evidence>
<dbReference type="Gene3D" id="3.40.50.2300">
    <property type="match status" value="1"/>
</dbReference>
<feature type="domain" description="Response regulatory" evidence="8">
    <location>
        <begin position="4"/>
        <end position="118"/>
    </location>
</feature>
<keyword evidence="6" id="KW-0597">Phosphoprotein</keyword>
<dbReference type="CDD" id="cd17534">
    <property type="entry name" value="REC_DC-like"/>
    <property type="match status" value="1"/>
</dbReference>
<dbReference type="PROSITE" id="PS00688">
    <property type="entry name" value="SIGMA54_INTERACT_3"/>
    <property type="match status" value="1"/>
</dbReference>
<dbReference type="InterPro" id="IPR003593">
    <property type="entry name" value="AAA+_ATPase"/>
</dbReference>
<dbReference type="Pfam" id="PF25601">
    <property type="entry name" value="AAA_lid_14"/>
    <property type="match status" value="1"/>
</dbReference>
<evidence type="ECO:0000256" key="5">
    <source>
        <dbReference type="ARBA" id="ARBA00023163"/>
    </source>
</evidence>
<keyword evidence="3" id="KW-0805">Transcription regulation</keyword>